<evidence type="ECO:0000256" key="5">
    <source>
        <dbReference type="ARBA" id="ARBA00022801"/>
    </source>
</evidence>
<organism evidence="9">
    <name type="scientific">Flavobacteriaceae bacterium D9</name>
    <dbReference type="NCBI Taxonomy" id="1704086"/>
    <lineage>
        <taxon>Bacteria</taxon>
        <taxon>Pseudomonadati</taxon>
        <taxon>Bacteroidota</taxon>
        <taxon>Flavobacteriia</taxon>
        <taxon>Flavobacteriales</taxon>
        <taxon>Flavobacteriaceae</taxon>
    </lineage>
</organism>
<dbReference type="Gene3D" id="3.20.20.300">
    <property type="entry name" value="Glycoside hydrolase, family 3, N-terminal domain"/>
    <property type="match status" value="1"/>
</dbReference>
<comment type="similarity">
    <text evidence="2">Belongs to the glycosyl hydrolase 3 family.</text>
</comment>
<dbReference type="PROSITE" id="PS51257">
    <property type="entry name" value="PROKAR_LIPOPROTEIN"/>
    <property type="match status" value="1"/>
</dbReference>
<keyword evidence="6" id="KW-0326">Glycosidase</keyword>
<name>A0A140JXJ1_9FLAO</name>
<dbReference type="PANTHER" id="PTHR30620:SF16">
    <property type="entry name" value="LYSOSOMAL BETA GLUCOSIDASE"/>
    <property type="match status" value="1"/>
</dbReference>
<dbReference type="PRINTS" id="PR00133">
    <property type="entry name" value="GLHYDRLASE3"/>
</dbReference>
<keyword evidence="5" id="KW-0378">Hydrolase</keyword>
<evidence type="ECO:0000259" key="8">
    <source>
        <dbReference type="Pfam" id="PF01915"/>
    </source>
</evidence>
<gene>
    <name evidence="9" type="primary">BGL3F3</name>
</gene>
<feature type="domain" description="Glycoside hydrolase family 3 N-terminal" evidence="7">
    <location>
        <begin position="145"/>
        <end position="433"/>
    </location>
</feature>
<dbReference type="Pfam" id="PF00933">
    <property type="entry name" value="Glyco_hydro_3"/>
    <property type="match status" value="1"/>
</dbReference>
<reference evidence="9" key="1">
    <citation type="journal article" date="2016" name="Sci. Rep.">
        <title>Culture-independent method for identification of microbial enzyme-encoding genes by activity-based single-cell sequencing using a water-in-oil microdroplet platform.</title>
        <authorList>
            <person name="Nakamura K."/>
            <person name="Iizuka R."/>
            <person name="Nishi S."/>
            <person name="Yoshida T."/>
            <person name="Hatada Y."/>
            <person name="Takaki Y."/>
            <person name="Iguchi A."/>
            <person name="Yoon D.H."/>
            <person name="Sekiguchi T."/>
            <person name="Shoji S."/>
            <person name="Funatsu T."/>
        </authorList>
    </citation>
    <scope>NUCLEOTIDE SEQUENCE</scope>
    <source>
        <strain evidence="9">D9</strain>
    </source>
</reference>
<dbReference type="EMBL" id="LC088495">
    <property type="protein sequence ID" value="BAU61818.1"/>
    <property type="molecule type" value="Genomic_DNA"/>
</dbReference>
<protein>
    <recommendedName>
        <fullName evidence="3">beta-glucosidase</fullName>
        <ecNumber evidence="3">3.2.1.21</ecNumber>
    </recommendedName>
</protein>
<evidence type="ECO:0000256" key="4">
    <source>
        <dbReference type="ARBA" id="ARBA00022729"/>
    </source>
</evidence>
<dbReference type="InterPro" id="IPR051915">
    <property type="entry name" value="Cellulose_Degrad_GH3"/>
</dbReference>
<evidence type="ECO:0000259" key="7">
    <source>
        <dbReference type="Pfam" id="PF00933"/>
    </source>
</evidence>
<dbReference type="AlphaFoldDB" id="A0A140JXJ1"/>
<dbReference type="GO" id="GO:0008422">
    <property type="term" value="F:beta-glucosidase activity"/>
    <property type="evidence" value="ECO:0007669"/>
    <property type="project" value="UniProtKB-EC"/>
</dbReference>
<comment type="catalytic activity">
    <reaction evidence="1">
        <text>Hydrolysis of terminal, non-reducing beta-D-glucosyl residues with release of beta-D-glucose.</text>
        <dbReference type="EC" id="3.2.1.21"/>
    </reaction>
</comment>
<dbReference type="SUPFAM" id="SSF51445">
    <property type="entry name" value="(Trans)glycosidases"/>
    <property type="match status" value="1"/>
</dbReference>
<dbReference type="Gene3D" id="3.40.50.1700">
    <property type="entry name" value="Glycoside hydrolase family 3 C-terminal domain"/>
    <property type="match status" value="1"/>
</dbReference>
<dbReference type="InterPro" id="IPR001764">
    <property type="entry name" value="Glyco_hydro_3_N"/>
</dbReference>
<dbReference type="InterPro" id="IPR017853">
    <property type="entry name" value="GH"/>
</dbReference>
<dbReference type="EC" id="3.2.1.21" evidence="3"/>
<evidence type="ECO:0000256" key="3">
    <source>
        <dbReference type="ARBA" id="ARBA00012744"/>
    </source>
</evidence>
<evidence type="ECO:0000256" key="1">
    <source>
        <dbReference type="ARBA" id="ARBA00000448"/>
    </source>
</evidence>
<dbReference type="InterPro" id="IPR036962">
    <property type="entry name" value="Glyco_hydro_3_N_sf"/>
</dbReference>
<feature type="domain" description="Glycoside hydrolase family 3 C-terminal" evidence="8">
    <location>
        <begin position="503"/>
        <end position="620"/>
    </location>
</feature>
<dbReference type="SUPFAM" id="SSF52279">
    <property type="entry name" value="Beta-D-glucan exohydrolase, C-terminal domain"/>
    <property type="match status" value="1"/>
</dbReference>
<dbReference type="PANTHER" id="PTHR30620">
    <property type="entry name" value="PERIPLASMIC BETA-GLUCOSIDASE-RELATED"/>
    <property type="match status" value="1"/>
</dbReference>
<sequence length="625" mass="69889">MNKSTLLFLGLTILLGCKQSNKEQKGNQFSELLKIKSQIFIEKDGIKFRDLNKNQKLDIYEDLSQPTEARLENLLSQMTLEEKAGIMFINGAPVSKDAKPDGNFELTGPAARMPSIVENIKTRMMTHFNIWDIPSEPIIFAKWYNNSQQVAENTRLGIPITIASDPRHHLGKNVIGMASSGFSQFCEMPGFAAIGNEELVSEFADVVRREYMAIGIREALHPQIDLATEPRWARISGNFSEDADLTARLVKPYINGLQGKSLKDGVACMTKHFPGGGAQKEGLDPHFSFQKGQIYPGNNFNYHLIPFEAAFEVNTAAIMPYYGVPIDQTDENVAMSYNKTIITTLLREKYKYNGVVCTDWGLITDVPFGPDVIWKARAWGVEDLSDEERVFKIIDAGCDQFGGESRTELIIQLVSKGKISEERIDQSVRRLLKQKFDLGLFDNPFVDETKVTEIIGTETSIKLGEKTQQISMTLLKNDNSVLPLSQNILKVYIKNIDSTTVSNYAKIVTNPEEADFAIIRLNTPWYPVDTNNSFAASFHHGDLDFKGGKKEHILKLLKTVPTIVNLYLDRPAVIPEITQLAASVIVDYGSSDKSVCEVIFGNVEPQGKLPFELPSSMQAVKNQKN</sequence>
<dbReference type="InterPro" id="IPR036881">
    <property type="entry name" value="Glyco_hydro_3_C_sf"/>
</dbReference>
<dbReference type="InterPro" id="IPR002772">
    <property type="entry name" value="Glyco_hydro_3_C"/>
</dbReference>
<proteinExistence type="inferred from homology"/>
<dbReference type="GO" id="GO:0009251">
    <property type="term" value="P:glucan catabolic process"/>
    <property type="evidence" value="ECO:0007669"/>
    <property type="project" value="TreeGrafter"/>
</dbReference>
<evidence type="ECO:0000313" key="9">
    <source>
        <dbReference type="EMBL" id="BAU61818.1"/>
    </source>
</evidence>
<evidence type="ECO:0000256" key="2">
    <source>
        <dbReference type="ARBA" id="ARBA00005336"/>
    </source>
</evidence>
<keyword evidence="4" id="KW-0732">Signal</keyword>
<evidence type="ECO:0000256" key="6">
    <source>
        <dbReference type="ARBA" id="ARBA00023295"/>
    </source>
</evidence>
<accession>A0A140JXJ1</accession>
<dbReference type="Pfam" id="PF01915">
    <property type="entry name" value="Glyco_hydro_3_C"/>
    <property type="match status" value="1"/>
</dbReference>